<comment type="caution">
    <text evidence="3">The sequence shown here is derived from an EMBL/GenBank/DDBJ whole genome shotgun (WGS) entry which is preliminary data.</text>
</comment>
<dbReference type="InterPro" id="IPR001878">
    <property type="entry name" value="Znf_CCHC"/>
</dbReference>
<dbReference type="InterPro" id="IPR054722">
    <property type="entry name" value="PolX-like_BBD"/>
</dbReference>
<dbReference type="PROSITE" id="PS50158">
    <property type="entry name" value="ZF_CCHC"/>
    <property type="match status" value="1"/>
</dbReference>
<dbReference type="Pfam" id="PF22936">
    <property type="entry name" value="Pol_BBD"/>
    <property type="match status" value="1"/>
</dbReference>
<keyword evidence="1" id="KW-0863">Zinc-finger</keyword>
<dbReference type="GO" id="GO:0003676">
    <property type="term" value="F:nucleic acid binding"/>
    <property type="evidence" value="ECO:0007669"/>
    <property type="project" value="InterPro"/>
</dbReference>
<dbReference type="InterPro" id="IPR025724">
    <property type="entry name" value="GAG-pre-integrase_dom"/>
</dbReference>
<proteinExistence type="predicted"/>
<name>A0A699JUU9_TANCI</name>
<protein>
    <submittedName>
        <fullName evidence="3">Ribonuclease H-like domain-containing protein</fullName>
    </submittedName>
</protein>
<reference evidence="3" key="1">
    <citation type="journal article" date="2019" name="Sci. Rep.">
        <title>Draft genome of Tanacetum cinerariifolium, the natural source of mosquito coil.</title>
        <authorList>
            <person name="Yamashiro T."/>
            <person name="Shiraishi A."/>
            <person name="Satake H."/>
            <person name="Nakayama K."/>
        </authorList>
    </citation>
    <scope>NUCLEOTIDE SEQUENCE</scope>
</reference>
<feature type="domain" description="CCHC-type" evidence="2">
    <location>
        <begin position="4"/>
        <end position="17"/>
    </location>
</feature>
<feature type="non-terminal residue" evidence="3">
    <location>
        <position position="1"/>
    </location>
</feature>
<gene>
    <name evidence="3" type="ORF">Tci_631083</name>
</gene>
<dbReference type="AlphaFoldDB" id="A0A699JUU9"/>
<evidence type="ECO:0000256" key="1">
    <source>
        <dbReference type="PROSITE-ProRule" id="PRU00047"/>
    </source>
</evidence>
<sequence length="500" mass="55319">TKTCFVCGSKSHLIKDCDVYDNVDNFPSVSSKAASVPAGSRNSLASISTCRSIHAASRNRPVSIHAGRHIPAASVPAGSRNSSASTSAGRFIPVASKNGPASIHAGRHIPTDIGIVDSGCSRSMTGNREKLDDFVQIKGSTVTFGGGDGKITGKGTIRTSKLNIENVYYVEELQNFNLFSISQICDKKNKVIFTDAECLVLTKEFQLPDESQVVLRIPRRHDLNTFNLSDIQPEQQINCLLAKASLEESTKWHRRMAHVNFNTINKLVKNGLVEGLPLKLFTNEHNYVACNKGKQHKASYKAISVGLGQEWYFDLVYLTDSLCYTRFKTNPTAGTQDTNIIAGTQDDDSESLSVMNMTFLFISTGSGTISTGSCTLLTGSYSFMLLDWFLLDDHNKVAYLEKGKGWEAYKQILDFLHRLHIWYSLTHRPRIVFDSLVKQLWATTTVRTLEAGPSEIIATFDGNAVVVTESLIRTQLQLNDANRLYEFTLHDVLDGMREIG</sequence>
<accession>A0A699JUU9</accession>
<evidence type="ECO:0000259" key="2">
    <source>
        <dbReference type="PROSITE" id="PS50158"/>
    </source>
</evidence>
<evidence type="ECO:0000313" key="3">
    <source>
        <dbReference type="EMBL" id="GFA59111.1"/>
    </source>
</evidence>
<keyword evidence="1" id="KW-0862">Zinc</keyword>
<dbReference type="Pfam" id="PF13976">
    <property type="entry name" value="gag_pre-integrs"/>
    <property type="match status" value="1"/>
</dbReference>
<dbReference type="GO" id="GO:0008270">
    <property type="term" value="F:zinc ion binding"/>
    <property type="evidence" value="ECO:0007669"/>
    <property type="project" value="UniProtKB-KW"/>
</dbReference>
<keyword evidence="1" id="KW-0479">Metal-binding</keyword>
<feature type="non-terminal residue" evidence="3">
    <location>
        <position position="500"/>
    </location>
</feature>
<dbReference type="EMBL" id="BKCJ010451172">
    <property type="protein sequence ID" value="GFA59111.1"/>
    <property type="molecule type" value="Genomic_DNA"/>
</dbReference>
<organism evidence="3">
    <name type="scientific">Tanacetum cinerariifolium</name>
    <name type="common">Dalmatian daisy</name>
    <name type="synonym">Chrysanthemum cinerariifolium</name>
    <dbReference type="NCBI Taxonomy" id="118510"/>
    <lineage>
        <taxon>Eukaryota</taxon>
        <taxon>Viridiplantae</taxon>
        <taxon>Streptophyta</taxon>
        <taxon>Embryophyta</taxon>
        <taxon>Tracheophyta</taxon>
        <taxon>Spermatophyta</taxon>
        <taxon>Magnoliopsida</taxon>
        <taxon>eudicotyledons</taxon>
        <taxon>Gunneridae</taxon>
        <taxon>Pentapetalae</taxon>
        <taxon>asterids</taxon>
        <taxon>campanulids</taxon>
        <taxon>Asterales</taxon>
        <taxon>Asteraceae</taxon>
        <taxon>Asteroideae</taxon>
        <taxon>Anthemideae</taxon>
        <taxon>Anthemidinae</taxon>
        <taxon>Tanacetum</taxon>
    </lineage>
</organism>